<dbReference type="InterPro" id="IPR001647">
    <property type="entry name" value="HTH_TetR"/>
</dbReference>
<accession>A0A0R2FPJ1</accession>
<dbReference type="InterPro" id="IPR009057">
    <property type="entry name" value="Homeodomain-like_sf"/>
</dbReference>
<evidence type="ECO:0000259" key="3">
    <source>
        <dbReference type="PROSITE" id="PS50977"/>
    </source>
</evidence>
<keyword evidence="1 2" id="KW-0238">DNA-binding</keyword>
<dbReference type="PANTHER" id="PTHR30055:SF222">
    <property type="entry name" value="REGULATORY PROTEIN"/>
    <property type="match status" value="1"/>
</dbReference>
<keyword evidence="5" id="KW-1185">Reference proteome</keyword>
<dbReference type="OrthoDB" id="9780824at2"/>
<proteinExistence type="predicted"/>
<dbReference type="Gene3D" id="1.10.357.10">
    <property type="entry name" value="Tetracycline Repressor, domain 2"/>
    <property type="match status" value="1"/>
</dbReference>
<dbReference type="AlphaFoldDB" id="A0A0R2FPJ1"/>
<evidence type="ECO:0000313" key="4">
    <source>
        <dbReference type="EMBL" id="KRN26509.1"/>
    </source>
</evidence>
<dbReference type="GO" id="GO:0006355">
    <property type="term" value="P:regulation of DNA-templated transcription"/>
    <property type="evidence" value="ECO:0007669"/>
    <property type="project" value="UniProtKB-ARBA"/>
</dbReference>
<dbReference type="InterPro" id="IPR036271">
    <property type="entry name" value="Tet_transcr_reg_TetR-rel_C_sf"/>
</dbReference>
<feature type="DNA-binding region" description="H-T-H motif" evidence="2">
    <location>
        <begin position="96"/>
        <end position="115"/>
    </location>
</feature>
<reference evidence="4 5" key="1">
    <citation type="journal article" date="2015" name="Genome Announc.">
        <title>Expanding the biotechnology potential of lactobacilli through comparative genomics of 213 strains and associated genera.</title>
        <authorList>
            <person name="Sun Z."/>
            <person name="Harris H.M."/>
            <person name="McCann A."/>
            <person name="Guo C."/>
            <person name="Argimon S."/>
            <person name="Zhang W."/>
            <person name="Yang X."/>
            <person name="Jeffery I.B."/>
            <person name="Cooney J.C."/>
            <person name="Kagawa T.F."/>
            <person name="Liu W."/>
            <person name="Song Y."/>
            <person name="Salvetti E."/>
            <person name="Wrobel A."/>
            <person name="Rasinkangas P."/>
            <person name="Parkhill J."/>
            <person name="Rea M.C."/>
            <person name="O'Sullivan O."/>
            <person name="Ritari J."/>
            <person name="Douillard F.P."/>
            <person name="Paul Ross R."/>
            <person name="Yang R."/>
            <person name="Briner A.E."/>
            <person name="Felis G.E."/>
            <person name="de Vos W.M."/>
            <person name="Barrangou R."/>
            <person name="Klaenhammer T.R."/>
            <person name="Caufield P.W."/>
            <person name="Cui Y."/>
            <person name="Zhang H."/>
            <person name="O'Toole P.W."/>
        </authorList>
    </citation>
    <scope>NUCLEOTIDE SEQUENCE [LARGE SCALE GENOMIC DNA]</scope>
    <source>
        <strain evidence="4 5">DSM 23365</strain>
    </source>
</reference>
<name>A0A0R2FPJ1_9LACO</name>
<gene>
    <name evidence="4" type="ORF">FD14_GL001371</name>
</gene>
<dbReference type="PATRIC" id="fig|1423804.4.peg.1479"/>
<feature type="domain" description="HTH tetR-type" evidence="3">
    <location>
        <begin position="73"/>
        <end position="133"/>
    </location>
</feature>
<organism evidence="4 5">
    <name type="scientific">Secundilactobacillus similis DSM 23365 = JCM 2765</name>
    <dbReference type="NCBI Taxonomy" id="1423804"/>
    <lineage>
        <taxon>Bacteria</taxon>
        <taxon>Bacillati</taxon>
        <taxon>Bacillota</taxon>
        <taxon>Bacilli</taxon>
        <taxon>Lactobacillales</taxon>
        <taxon>Lactobacillaceae</taxon>
        <taxon>Secundilactobacillus</taxon>
    </lineage>
</organism>
<comment type="caution">
    <text evidence="4">The sequence shown here is derived from an EMBL/GenBank/DDBJ whole genome shotgun (WGS) entry which is preliminary data.</text>
</comment>
<dbReference type="PANTHER" id="PTHR30055">
    <property type="entry name" value="HTH-TYPE TRANSCRIPTIONAL REGULATOR RUTR"/>
    <property type="match status" value="1"/>
</dbReference>
<dbReference type="STRING" id="1423804.FD14_GL001371"/>
<dbReference type="InterPro" id="IPR023772">
    <property type="entry name" value="DNA-bd_HTH_TetR-type_CS"/>
</dbReference>
<protein>
    <submittedName>
        <fullName evidence="4">TetR family transcriptional regulator</fullName>
    </submittedName>
</protein>
<evidence type="ECO:0000313" key="5">
    <source>
        <dbReference type="Proteomes" id="UP000051442"/>
    </source>
</evidence>
<evidence type="ECO:0000256" key="2">
    <source>
        <dbReference type="PROSITE-ProRule" id="PRU00335"/>
    </source>
</evidence>
<dbReference type="EMBL" id="AYZM01000021">
    <property type="protein sequence ID" value="KRN26509.1"/>
    <property type="molecule type" value="Genomic_DNA"/>
</dbReference>
<dbReference type="PROSITE" id="PS01081">
    <property type="entry name" value="HTH_TETR_1"/>
    <property type="match status" value="1"/>
</dbReference>
<dbReference type="RefSeq" id="WP_054736830.1">
    <property type="nucleotide sequence ID" value="NZ_AYZM01000021.1"/>
</dbReference>
<dbReference type="PRINTS" id="PR00455">
    <property type="entry name" value="HTHTETR"/>
</dbReference>
<dbReference type="Pfam" id="PF00440">
    <property type="entry name" value="TetR_N"/>
    <property type="match status" value="1"/>
</dbReference>
<sequence>MRLWRAKRRQTAGTQIALNTYTRHKRQQNHSDSVDAVQITTDNKTNQFERGVTGVQPPVFTSYQNWLNEQKMPNGKRAALLSALALFSKQGYDGTSTMAIAEHAGISQATIFKYFKTKQDLLNAILLPIISNLLPGYREDFFSSVPENGSLRDIISFFVRDRYAFIQQNSDAMMIAFTQMLTSETVRNRVRDFMTETSPMYMQSLVVRIKQTGELRDDLTPLALFRTVVGQVFTYFLQREKIAPDLPVDEDADLDLLTTLIVAAISK</sequence>
<evidence type="ECO:0000256" key="1">
    <source>
        <dbReference type="ARBA" id="ARBA00023125"/>
    </source>
</evidence>
<dbReference type="SUPFAM" id="SSF48498">
    <property type="entry name" value="Tetracyclin repressor-like, C-terminal domain"/>
    <property type="match status" value="1"/>
</dbReference>
<dbReference type="InterPro" id="IPR050109">
    <property type="entry name" value="HTH-type_TetR-like_transc_reg"/>
</dbReference>
<dbReference type="SUPFAM" id="SSF46689">
    <property type="entry name" value="Homeodomain-like"/>
    <property type="match status" value="1"/>
</dbReference>
<dbReference type="GO" id="GO:0003677">
    <property type="term" value="F:DNA binding"/>
    <property type="evidence" value="ECO:0007669"/>
    <property type="project" value="UniProtKB-UniRule"/>
</dbReference>
<dbReference type="Proteomes" id="UP000051442">
    <property type="component" value="Unassembled WGS sequence"/>
</dbReference>
<dbReference type="PROSITE" id="PS50977">
    <property type="entry name" value="HTH_TETR_2"/>
    <property type="match status" value="1"/>
</dbReference>